<reference evidence="2" key="1">
    <citation type="submission" date="2016-11" db="UniProtKB">
        <authorList>
            <consortium name="WormBaseParasite"/>
        </authorList>
    </citation>
    <scope>IDENTIFICATION</scope>
    <source>
        <strain evidence="2">pt0022</strain>
    </source>
</reference>
<feature type="transmembrane region" description="Helical" evidence="1">
    <location>
        <begin position="7"/>
        <end position="28"/>
    </location>
</feature>
<accession>A0A1I8EJH5</accession>
<evidence type="ECO:0000313" key="2">
    <source>
        <dbReference type="WBParaSite" id="maker-PairedContig_259-snap-gene-0.13-mRNA-1"/>
    </source>
</evidence>
<dbReference type="WBParaSite" id="maker-PairedContig_259-snap-gene-0.13-mRNA-1">
    <property type="protein sequence ID" value="maker-PairedContig_259-snap-gene-0.13-mRNA-1"/>
    <property type="gene ID" value="maker-PairedContig_259-snap-gene-0.13"/>
</dbReference>
<keyword evidence="1" id="KW-0812">Transmembrane</keyword>
<protein>
    <submittedName>
        <fullName evidence="2">Uncharacterized protein</fullName>
    </submittedName>
</protein>
<proteinExistence type="predicted"/>
<sequence length="261" mass="30520">MGKISELLENVILTGYCTYRMLVAIHLITQNVKFVSENDVYGWIENHNWPEIEIAFAIMAMVGVLSGQRFIFCFTVFFFVLRTAIDITVVTIDLYTVKLFFHYLQNSVVCFSGYFIPDMINCVTSEHFSADVLHNCKWSDAFILIHDVLTLTSLILMSVVVFLRLFCFIPERNDNGNDPVEENYIREHEKIKLPFFINCKNQMENDGQKHKYDINYNDNPYQSSTEMLEKCFTNKKKNERTESYFRIAIKLSTLSIVGYHQ</sequence>
<keyword evidence="1" id="KW-0472">Membrane</keyword>
<organism evidence="2">
    <name type="scientific">Wuchereria bancrofti</name>
    <dbReference type="NCBI Taxonomy" id="6293"/>
    <lineage>
        <taxon>Eukaryota</taxon>
        <taxon>Metazoa</taxon>
        <taxon>Ecdysozoa</taxon>
        <taxon>Nematoda</taxon>
        <taxon>Chromadorea</taxon>
        <taxon>Rhabditida</taxon>
        <taxon>Spirurina</taxon>
        <taxon>Spiruromorpha</taxon>
        <taxon>Filarioidea</taxon>
        <taxon>Onchocercidae</taxon>
        <taxon>Wuchereria</taxon>
    </lineage>
</organism>
<keyword evidence="1" id="KW-1133">Transmembrane helix</keyword>
<name>A0A1I8EJH5_WUCBA</name>
<dbReference type="AlphaFoldDB" id="A0A1I8EJH5"/>
<evidence type="ECO:0000256" key="1">
    <source>
        <dbReference type="SAM" id="Phobius"/>
    </source>
</evidence>
<feature type="transmembrane region" description="Helical" evidence="1">
    <location>
        <begin position="141"/>
        <end position="163"/>
    </location>
</feature>